<sequence>VLSSASTSRAAAITATVLLSSLWSCSSTSKPPVVNTVLVDEMEAAEWRCWPGTKAVDVLGLAAGALGDASSEVRLRAAGLLGRKAPPGADHALLGRL</sequence>
<organism evidence="1">
    <name type="scientific">marine metagenome</name>
    <dbReference type="NCBI Taxonomy" id="408172"/>
    <lineage>
        <taxon>unclassified sequences</taxon>
        <taxon>metagenomes</taxon>
        <taxon>ecological metagenomes</taxon>
    </lineage>
</organism>
<feature type="non-terminal residue" evidence="1">
    <location>
        <position position="97"/>
    </location>
</feature>
<name>A0A382STI3_9ZZZZ</name>
<gene>
    <name evidence="1" type="ORF">METZ01_LOCUS365947</name>
</gene>
<dbReference type="AlphaFoldDB" id="A0A382STI3"/>
<proteinExistence type="predicted"/>
<protein>
    <recommendedName>
        <fullName evidence="2">HEAT repeat domain-containing protein</fullName>
    </recommendedName>
</protein>
<reference evidence="1" key="1">
    <citation type="submission" date="2018-05" db="EMBL/GenBank/DDBJ databases">
        <authorList>
            <person name="Lanie J.A."/>
            <person name="Ng W.-L."/>
            <person name="Kazmierczak K.M."/>
            <person name="Andrzejewski T.M."/>
            <person name="Davidsen T.M."/>
            <person name="Wayne K.J."/>
            <person name="Tettelin H."/>
            <person name="Glass J.I."/>
            <person name="Rusch D."/>
            <person name="Podicherti R."/>
            <person name="Tsui H.-C.T."/>
            <person name="Winkler M.E."/>
        </authorList>
    </citation>
    <scope>NUCLEOTIDE SEQUENCE</scope>
</reference>
<feature type="non-terminal residue" evidence="1">
    <location>
        <position position="1"/>
    </location>
</feature>
<accession>A0A382STI3</accession>
<evidence type="ECO:0008006" key="2">
    <source>
        <dbReference type="Google" id="ProtNLM"/>
    </source>
</evidence>
<dbReference type="EMBL" id="UINC01131407">
    <property type="protein sequence ID" value="SVD13093.1"/>
    <property type="molecule type" value="Genomic_DNA"/>
</dbReference>
<evidence type="ECO:0000313" key="1">
    <source>
        <dbReference type="EMBL" id="SVD13093.1"/>
    </source>
</evidence>